<name>A0AAR5PFN2_DENPD</name>
<dbReference type="Proteomes" id="UP000019118">
    <property type="component" value="Unassembled WGS sequence"/>
</dbReference>
<keyword evidence="1" id="KW-0812">Transmembrane</keyword>
<reference evidence="2" key="2">
    <citation type="submission" date="2024-08" db="UniProtKB">
        <authorList>
            <consortium name="EnsemblMetazoa"/>
        </authorList>
    </citation>
    <scope>IDENTIFICATION</scope>
</reference>
<accession>A0AAR5PFN2</accession>
<evidence type="ECO:0000313" key="3">
    <source>
        <dbReference type="Proteomes" id="UP000019118"/>
    </source>
</evidence>
<dbReference type="GeneID" id="125503932"/>
<dbReference type="KEGG" id="dpa:125503932"/>
<proteinExistence type="predicted"/>
<organism evidence="2 3">
    <name type="scientific">Dendroctonus ponderosae</name>
    <name type="common">Mountain pine beetle</name>
    <dbReference type="NCBI Taxonomy" id="77166"/>
    <lineage>
        <taxon>Eukaryota</taxon>
        <taxon>Metazoa</taxon>
        <taxon>Ecdysozoa</taxon>
        <taxon>Arthropoda</taxon>
        <taxon>Hexapoda</taxon>
        <taxon>Insecta</taxon>
        <taxon>Pterygota</taxon>
        <taxon>Neoptera</taxon>
        <taxon>Endopterygota</taxon>
        <taxon>Coleoptera</taxon>
        <taxon>Polyphaga</taxon>
        <taxon>Cucujiformia</taxon>
        <taxon>Curculionidae</taxon>
        <taxon>Scolytinae</taxon>
        <taxon>Dendroctonus</taxon>
    </lineage>
</organism>
<dbReference type="EnsemblMetazoa" id="XM_019904304.1">
    <property type="protein sequence ID" value="XP_019759863.1"/>
    <property type="gene ID" value="LOC109537525"/>
</dbReference>
<keyword evidence="1" id="KW-0472">Membrane</keyword>
<evidence type="ECO:0000313" key="2">
    <source>
        <dbReference type="EnsemblMetazoa" id="XP_019759863.1"/>
    </source>
</evidence>
<evidence type="ECO:0000256" key="1">
    <source>
        <dbReference type="SAM" id="Phobius"/>
    </source>
</evidence>
<dbReference type="RefSeq" id="XP_048521058.1">
    <property type="nucleotide sequence ID" value="XM_048665101.1"/>
</dbReference>
<protein>
    <submittedName>
        <fullName evidence="2">Uncharacterized protein</fullName>
    </submittedName>
</protein>
<dbReference type="GeneID" id="109537525"/>
<dbReference type="AlphaFoldDB" id="A0AAR5PFN2"/>
<keyword evidence="3" id="KW-1185">Reference proteome</keyword>
<dbReference type="KEGG" id="dpa:109537525"/>
<sequence length="115" mass="13291">MFGIPSKNDHSYGPNTIYIHEKKVPYPYYMVQPHCEMNTDYRGHISPYIILPLTVLGSVLLFSIFTVGLLLIIERARLTPVIRARLQSLHSDSRFSSFEQLVTKAVEVYNKLNDY</sequence>
<feature type="transmembrane region" description="Helical" evidence="1">
    <location>
        <begin position="48"/>
        <end position="73"/>
    </location>
</feature>
<dbReference type="RefSeq" id="XP_048521111.1">
    <property type="nucleotide sequence ID" value="XM_048665154.1"/>
</dbReference>
<reference evidence="3" key="1">
    <citation type="journal article" date="2013" name="Genome Biol.">
        <title>Draft genome of the mountain pine beetle, Dendroctonus ponderosae Hopkins, a major forest pest.</title>
        <authorList>
            <person name="Keeling C.I."/>
            <person name="Yuen M.M."/>
            <person name="Liao N.Y."/>
            <person name="Docking T.R."/>
            <person name="Chan S.K."/>
            <person name="Taylor G.A."/>
            <person name="Palmquist D.L."/>
            <person name="Jackman S.D."/>
            <person name="Nguyen A."/>
            <person name="Li M."/>
            <person name="Henderson H."/>
            <person name="Janes J.K."/>
            <person name="Zhao Y."/>
            <person name="Pandoh P."/>
            <person name="Moore R."/>
            <person name="Sperling F.A."/>
            <person name="Huber D.P."/>
            <person name="Birol I."/>
            <person name="Jones S.J."/>
            <person name="Bohlmann J."/>
        </authorList>
    </citation>
    <scope>NUCLEOTIDE SEQUENCE</scope>
</reference>
<keyword evidence="1" id="KW-1133">Transmembrane helix</keyword>